<proteinExistence type="predicted"/>
<evidence type="ECO:0000313" key="1">
    <source>
        <dbReference type="EMBL" id="MDO1534276.1"/>
    </source>
</evidence>
<name>A0ABT8SA13_9BURK</name>
<evidence type="ECO:0000313" key="2">
    <source>
        <dbReference type="Proteomes" id="UP001169027"/>
    </source>
</evidence>
<dbReference type="EMBL" id="JAUKVY010000013">
    <property type="protein sequence ID" value="MDO1534276.1"/>
    <property type="molecule type" value="Genomic_DNA"/>
</dbReference>
<gene>
    <name evidence="1" type="ORF">Q2T77_18465</name>
</gene>
<keyword evidence="2" id="KW-1185">Reference proteome</keyword>
<comment type="caution">
    <text evidence="1">The sequence shown here is derived from an EMBL/GenBank/DDBJ whole genome shotgun (WGS) entry which is preliminary data.</text>
</comment>
<dbReference type="CDD" id="cd00118">
    <property type="entry name" value="LysM"/>
    <property type="match status" value="1"/>
</dbReference>
<sequence length="95" mass="10361">MATTSRYASLPVLTHTDPGGRAVSYFGRRFLPAGSAMPLVMGVTVTQGDRLDLIAARTFGDPEQYWRICDANDALDPFELTATIGRVLRIASPQF</sequence>
<reference evidence="1" key="1">
    <citation type="submission" date="2023-06" db="EMBL/GenBank/DDBJ databases">
        <authorList>
            <person name="Jiang Y."/>
            <person name="Liu Q."/>
        </authorList>
    </citation>
    <scope>NUCLEOTIDE SEQUENCE</scope>
    <source>
        <strain evidence="1">CGMCC 1.12090</strain>
    </source>
</reference>
<accession>A0ABT8SA13</accession>
<dbReference type="Proteomes" id="UP001169027">
    <property type="component" value="Unassembled WGS sequence"/>
</dbReference>
<organism evidence="1 2">
    <name type="scientific">Variovorax ginsengisoli</name>
    <dbReference type="NCBI Taxonomy" id="363844"/>
    <lineage>
        <taxon>Bacteria</taxon>
        <taxon>Pseudomonadati</taxon>
        <taxon>Pseudomonadota</taxon>
        <taxon>Betaproteobacteria</taxon>
        <taxon>Burkholderiales</taxon>
        <taxon>Comamonadaceae</taxon>
        <taxon>Variovorax</taxon>
    </lineage>
</organism>
<protein>
    <submittedName>
        <fullName evidence="1">LysM domain-containing protein</fullName>
    </submittedName>
</protein>
<dbReference type="InterPro" id="IPR018392">
    <property type="entry name" value="LysM"/>
</dbReference>
<dbReference type="RefSeq" id="WP_286538082.1">
    <property type="nucleotide sequence ID" value="NZ_JAUJZH010000013.1"/>
</dbReference>